<evidence type="ECO:0000313" key="2">
    <source>
        <dbReference type="EMBL" id="RXH84040.1"/>
    </source>
</evidence>
<feature type="chain" id="PRO_5019786279" evidence="1">
    <location>
        <begin position="26"/>
        <end position="114"/>
    </location>
</feature>
<organism evidence="2 3">
    <name type="scientific">Malus domestica</name>
    <name type="common">Apple</name>
    <name type="synonym">Pyrus malus</name>
    <dbReference type="NCBI Taxonomy" id="3750"/>
    <lineage>
        <taxon>Eukaryota</taxon>
        <taxon>Viridiplantae</taxon>
        <taxon>Streptophyta</taxon>
        <taxon>Embryophyta</taxon>
        <taxon>Tracheophyta</taxon>
        <taxon>Spermatophyta</taxon>
        <taxon>Magnoliopsida</taxon>
        <taxon>eudicotyledons</taxon>
        <taxon>Gunneridae</taxon>
        <taxon>Pentapetalae</taxon>
        <taxon>rosids</taxon>
        <taxon>fabids</taxon>
        <taxon>Rosales</taxon>
        <taxon>Rosaceae</taxon>
        <taxon>Amygdaloideae</taxon>
        <taxon>Maleae</taxon>
        <taxon>Malus</taxon>
    </lineage>
</organism>
<protein>
    <submittedName>
        <fullName evidence="2">Uncharacterized protein</fullName>
    </submittedName>
</protein>
<dbReference type="Proteomes" id="UP000290289">
    <property type="component" value="Chromosome 11"/>
</dbReference>
<keyword evidence="3" id="KW-1185">Reference proteome</keyword>
<name>A0A498ILG4_MALDO</name>
<gene>
    <name evidence="2" type="ORF">DVH24_026939</name>
</gene>
<sequence>MIEILLLPLAVATAALNVGDEGVEGDKVVVVECRTEGEIGPKLEPHNQIQKPPPTKCRPRARKNQSFILHFDNPGLDEHTKLNSSFLSAVDVIGTCNGLLCLAADSSYSYAAII</sequence>
<dbReference type="EMBL" id="RDQH01000337">
    <property type="protein sequence ID" value="RXH84040.1"/>
    <property type="molecule type" value="Genomic_DNA"/>
</dbReference>
<proteinExistence type="predicted"/>
<accession>A0A498ILG4</accession>
<feature type="signal peptide" evidence="1">
    <location>
        <begin position="1"/>
        <end position="25"/>
    </location>
</feature>
<evidence type="ECO:0000313" key="3">
    <source>
        <dbReference type="Proteomes" id="UP000290289"/>
    </source>
</evidence>
<reference evidence="2 3" key="1">
    <citation type="submission" date="2018-10" db="EMBL/GenBank/DDBJ databases">
        <title>A high-quality apple genome assembly.</title>
        <authorList>
            <person name="Hu J."/>
        </authorList>
    </citation>
    <scope>NUCLEOTIDE SEQUENCE [LARGE SCALE GENOMIC DNA]</scope>
    <source>
        <strain evidence="3">cv. HFTH1</strain>
        <tissue evidence="2">Young leaf</tissue>
    </source>
</reference>
<evidence type="ECO:0000256" key="1">
    <source>
        <dbReference type="SAM" id="SignalP"/>
    </source>
</evidence>
<keyword evidence="1" id="KW-0732">Signal</keyword>
<comment type="caution">
    <text evidence="2">The sequence shown here is derived from an EMBL/GenBank/DDBJ whole genome shotgun (WGS) entry which is preliminary data.</text>
</comment>
<dbReference type="AlphaFoldDB" id="A0A498ILG4"/>